<evidence type="ECO:0000256" key="6">
    <source>
        <dbReference type="ARBA" id="ARBA00030245"/>
    </source>
</evidence>
<dbReference type="AlphaFoldDB" id="A0A9Q3FR33"/>
<dbReference type="Gene3D" id="3.30.760.10">
    <property type="entry name" value="RNA Cap, Translation Initiation Factor Eif4e"/>
    <property type="match status" value="1"/>
</dbReference>
<sequence length="303" mass="33655">MTRPSSPTAFSSSQLPQVASLASLNAVRTAIAECTLNSSIPSSSVSSPQLVNTSSSDKDDHDDDQSSLEEGEIPSEPAGPQQNSITIFNSQTDFNVKHPLYSSWTLWFDNASNSAKNNKASNWDDLIQRVMEVESVEEFWGLYNNIVPPSLIHVGSNYYLFKGGIKPAWEDPSNQKGGRWTIQLSRDRSRDLIDKWWLYTMLAAIGETFETPFTANGKPPANMCFTDEVTGVVVSSRKSFFRISIWTRSSDSKARVEHIGRHFKYGVLGMPQGKKVVTAAGQSDCEFQSHSDSQKKKRSGWTV</sequence>
<evidence type="ECO:0000256" key="3">
    <source>
        <dbReference type="ARBA" id="ARBA00022845"/>
    </source>
</evidence>
<evidence type="ECO:0000256" key="2">
    <source>
        <dbReference type="ARBA" id="ARBA00022540"/>
    </source>
</evidence>
<evidence type="ECO:0000256" key="7">
    <source>
        <dbReference type="ARBA" id="ARBA00032656"/>
    </source>
</evidence>
<dbReference type="Pfam" id="PF01652">
    <property type="entry name" value="IF4E"/>
    <property type="match status" value="1"/>
</dbReference>
<dbReference type="InterPro" id="IPR023398">
    <property type="entry name" value="TIF_eIF4e-like"/>
</dbReference>
<protein>
    <recommendedName>
        <fullName evidence="8">Eukaryotic translation initiation factor 4E</fullName>
    </recommendedName>
    <alternativeName>
        <fullName evidence="7">eIF-4F 25 kDa subunit</fullName>
    </alternativeName>
    <alternativeName>
        <fullName evidence="6">mRNA cap-binding protein</fullName>
    </alternativeName>
</protein>
<dbReference type="Proteomes" id="UP000765509">
    <property type="component" value="Unassembled WGS sequence"/>
</dbReference>
<evidence type="ECO:0000313" key="11">
    <source>
        <dbReference type="EMBL" id="MBW0543052.1"/>
    </source>
</evidence>
<evidence type="ECO:0000256" key="8">
    <source>
        <dbReference type="ARBA" id="ARBA00039255"/>
    </source>
</evidence>
<dbReference type="GO" id="GO:0000340">
    <property type="term" value="F:RNA 7-methylguanosine cap binding"/>
    <property type="evidence" value="ECO:0007669"/>
    <property type="project" value="TreeGrafter"/>
</dbReference>
<evidence type="ECO:0000313" key="12">
    <source>
        <dbReference type="Proteomes" id="UP000765509"/>
    </source>
</evidence>
<reference evidence="11" key="1">
    <citation type="submission" date="2021-03" db="EMBL/GenBank/DDBJ databases">
        <title>Draft genome sequence of rust myrtle Austropuccinia psidii MF-1, a brazilian biotype.</title>
        <authorList>
            <person name="Quecine M.C."/>
            <person name="Pachon D.M.R."/>
            <person name="Bonatelli M.L."/>
            <person name="Correr F.H."/>
            <person name="Franceschini L.M."/>
            <person name="Leite T.F."/>
            <person name="Margarido G.R.A."/>
            <person name="Almeida C.A."/>
            <person name="Ferrarezi J.A."/>
            <person name="Labate C.A."/>
        </authorList>
    </citation>
    <scope>NUCLEOTIDE SEQUENCE</scope>
    <source>
        <strain evidence="11">MF-1</strain>
    </source>
</reference>
<dbReference type="GO" id="GO:0006417">
    <property type="term" value="P:regulation of translation"/>
    <property type="evidence" value="ECO:0007669"/>
    <property type="project" value="UniProtKB-KW"/>
</dbReference>
<keyword evidence="5 9" id="KW-0648">Protein biosynthesis</keyword>
<dbReference type="FunFam" id="3.30.760.10:FF:000011">
    <property type="entry name" value="Eukaryotic translation initiation factor 4E"/>
    <property type="match status" value="1"/>
</dbReference>
<evidence type="ECO:0000256" key="4">
    <source>
        <dbReference type="ARBA" id="ARBA00022884"/>
    </source>
</evidence>
<evidence type="ECO:0000256" key="5">
    <source>
        <dbReference type="ARBA" id="ARBA00022917"/>
    </source>
</evidence>
<dbReference type="GO" id="GO:0016281">
    <property type="term" value="C:eukaryotic translation initiation factor 4F complex"/>
    <property type="evidence" value="ECO:0007669"/>
    <property type="project" value="TreeGrafter"/>
</dbReference>
<dbReference type="PANTHER" id="PTHR11960:SF8">
    <property type="entry name" value="EUKARYOTIC TRANSLATION INITIATION FACTOR 4E1-RELATED"/>
    <property type="match status" value="1"/>
</dbReference>
<keyword evidence="4 9" id="KW-0694">RNA-binding</keyword>
<keyword evidence="2 9" id="KW-0396">Initiation factor</keyword>
<name>A0A9Q3FR33_9BASI</name>
<comment type="caution">
    <text evidence="11">The sequence shown here is derived from an EMBL/GenBank/DDBJ whole genome shotgun (WGS) entry which is preliminary data.</text>
</comment>
<accession>A0A9Q3FR33</accession>
<dbReference type="OrthoDB" id="590761at2759"/>
<dbReference type="PANTHER" id="PTHR11960">
    <property type="entry name" value="EUKARYOTIC TRANSLATION INITIATION FACTOR 4E RELATED"/>
    <property type="match status" value="1"/>
</dbReference>
<proteinExistence type="inferred from homology"/>
<dbReference type="GO" id="GO:0003743">
    <property type="term" value="F:translation initiation factor activity"/>
    <property type="evidence" value="ECO:0007669"/>
    <property type="project" value="UniProtKB-KW"/>
</dbReference>
<evidence type="ECO:0000256" key="9">
    <source>
        <dbReference type="RuleBase" id="RU004374"/>
    </source>
</evidence>
<dbReference type="InterPro" id="IPR001040">
    <property type="entry name" value="TIF_eIF_4E"/>
</dbReference>
<feature type="region of interest" description="Disordered" evidence="10">
    <location>
        <begin position="38"/>
        <end position="84"/>
    </location>
</feature>
<gene>
    <name evidence="11" type="ORF">O181_082767</name>
</gene>
<organism evidence="11 12">
    <name type="scientific">Austropuccinia psidii MF-1</name>
    <dbReference type="NCBI Taxonomy" id="1389203"/>
    <lineage>
        <taxon>Eukaryota</taxon>
        <taxon>Fungi</taxon>
        <taxon>Dikarya</taxon>
        <taxon>Basidiomycota</taxon>
        <taxon>Pucciniomycotina</taxon>
        <taxon>Pucciniomycetes</taxon>
        <taxon>Pucciniales</taxon>
        <taxon>Sphaerophragmiaceae</taxon>
        <taxon>Austropuccinia</taxon>
    </lineage>
</organism>
<dbReference type="SUPFAM" id="SSF55418">
    <property type="entry name" value="eIF4e-like"/>
    <property type="match status" value="1"/>
</dbReference>
<comment type="similarity">
    <text evidence="1 9">Belongs to the eukaryotic initiation factor 4E family.</text>
</comment>
<dbReference type="EMBL" id="AVOT02047777">
    <property type="protein sequence ID" value="MBW0543052.1"/>
    <property type="molecule type" value="Genomic_DNA"/>
</dbReference>
<keyword evidence="3" id="KW-0810">Translation regulation</keyword>
<evidence type="ECO:0000256" key="10">
    <source>
        <dbReference type="SAM" id="MobiDB-lite"/>
    </source>
</evidence>
<feature type="compositionally biased region" description="Low complexity" evidence="10">
    <location>
        <begin position="38"/>
        <end position="55"/>
    </location>
</feature>
<keyword evidence="12" id="KW-1185">Reference proteome</keyword>
<feature type="compositionally biased region" description="Acidic residues" evidence="10">
    <location>
        <begin position="60"/>
        <end position="73"/>
    </location>
</feature>
<evidence type="ECO:0000256" key="1">
    <source>
        <dbReference type="ARBA" id="ARBA00009860"/>
    </source>
</evidence>